<dbReference type="InterPro" id="IPR046368">
    <property type="entry name" value="Tag1"/>
</dbReference>
<evidence type="ECO:0000313" key="3">
    <source>
        <dbReference type="Proteomes" id="UP000008066"/>
    </source>
</evidence>
<dbReference type="OMA" id="AYPKIAQ"/>
<feature type="transmembrane region" description="Helical" evidence="1">
    <location>
        <begin position="33"/>
        <end position="56"/>
    </location>
</feature>
<keyword evidence="1" id="KW-0812">Transmembrane</keyword>
<dbReference type="Proteomes" id="UP000008066">
    <property type="component" value="Unassembled WGS sequence"/>
</dbReference>
<accession>G0RZP6</accession>
<dbReference type="AlphaFoldDB" id="G0RZP6"/>
<dbReference type="GeneID" id="18254409"/>
<dbReference type="GO" id="GO:0000329">
    <property type="term" value="C:fungal-type vacuole membrane"/>
    <property type="evidence" value="ECO:0007669"/>
    <property type="project" value="InterPro"/>
</dbReference>
<dbReference type="InterPro" id="IPR022185">
    <property type="entry name" value="DUF3712"/>
</dbReference>
<dbReference type="PANTHER" id="PTHR35895:SF1">
    <property type="entry name" value="LIPID-BINDING SERUM GLYCOPROTEIN C-TERMINAL DOMAIN-CONTAINING PROTEIN"/>
    <property type="match status" value="1"/>
</dbReference>
<dbReference type="eggNOG" id="ENOG502S22Q">
    <property type="taxonomic scope" value="Eukaryota"/>
</dbReference>
<organism evidence="3">
    <name type="scientific">Chaetomium thermophilum (strain DSM 1495 / CBS 144.50 / IMI 039719)</name>
    <name type="common">Thermochaetoides thermophila</name>
    <dbReference type="NCBI Taxonomy" id="759272"/>
    <lineage>
        <taxon>Eukaryota</taxon>
        <taxon>Fungi</taxon>
        <taxon>Dikarya</taxon>
        <taxon>Ascomycota</taxon>
        <taxon>Pezizomycotina</taxon>
        <taxon>Sordariomycetes</taxon>
        <taxon>Sordariomycetidae</taxon>
        <taxon>Sordariales</taxon>
        <taxon>Chaetomiaceae</taxon>
        <taxon>Thermochaetoides</taxon>
    </lineage>
</organism>
<dbReference type="OrthoDB" id="10039566at2759"/>
<sequence length="344" mass="38384">MADVDKGAVAQAENVSEKPQRRGGFLGHCARFWWAYLIFLCVVVVVVVPCVLLVAVPKLAQEKLDEAELTLDKITVTGTQSKRLTMKIDTQIHTDGSVHATVMGFEGVMYLTDYEPQTPFARINFPETTSEKHQVVNVTQEIEIDDVEALTRFNTWLLHNETVRVTVEGDTKVKVRGIPRKYGVTFKKTIEMPGLKMFEGLKVNETSINLNPTDNFWGTAWIPNRSQVAIELGNVTFHDYLLGEEVGEVYLDNLTLQPGMNRHIMRATIEADPVLNAMQSEPYCHPGKGILPFVIRGKKVVNNGQSLDYLANALATGNQTVPIDIGWTLKNSLNITLPCKDDSE</sequence>
<dbReference type="Pfam" id="PF12505">
    <property type="entry name" value="DUF3712"/>
    <property type="match status" value="1"/>
</dbReference>
<proteinExistence type="predicted"/>
<dbReference type="KEGG" id="cthr:CTHT_0003710"/>
<dbReference type="EMBL" id="GL988032">
    <property type="protein sequence ID" value="EGS23674.1"/>
    <property type="molecule type" value="Genomic_DNA"/>
</dbReference>
<dbReference type="STRING" id="759272.G0RZP6"/>
<protein>
    <submittedName>
        <fullName evidence="2">Uncharacterized protein</fullName>
    </submittedName>
</protein>
<gene>
    <name evidence="2" type="ORF">CTHT_0003710</name>
</gene>
<evidence type="ECO:0000256" key="1">
    <source>
        <dbReference type="SAM" id="Phobius"/>
    </source>
</evidence>
<dbReference type="RefSeq" id="XP_006690916.1">
    <property type="nucleotide sequence ID" value="XM_006690853.1"/>
</dbReference>
<keyword evidence="1" id="KW-1133">Transmembrane helix</keyword>
<dbReference type="PANTHER" id="PTHR35895">
    <property type="entry name" value="CHROMOSOME 16, WHOLE GENOME SHOTGUN SEQUENCE"/>
    <property type="match status" value="1"/>
</dbReference>
<reference evidence="2 3" key="1">
    <citation type="journal article" date="2011" name="Cell">
        <title>Insight into structure and assembly of the nuclear pore complex by utilizing the genome of a eukaryotic thermophile.</title>
        <authorList>
            <person name="Amlacher S."/>
            <person name="Sarges P."/>
            <person name="Flemming D."/>
            <person name="van Noort V."/>
            <person name="Kunze R."/>
            <person name="Devos D.P."/>
            <person name="Arumugam M."/>
            <person name="Bork P."/>
            <person name="Hurt E."/>
        </authorList>
    </citation>
    <scope>NUCLEOTIDE SEQUENCE [LARGE SCALE GENOMIC DNA]</scope>
    <source>
        <strain evidence="3">DSM 1495 / CBS 144.50 / IMI 039719</strain>
    </source>
</reference>
<keyword evidence="1" id="KW-0472">Membrane</keyword>
<evidence type="ECO:0000313" key="2">
    <source>
        <dbReference type="EMBL" id="EGS23674.1"/>
    </source>
</evidence>
<dbReference type="HOGENOM" id="CLU_035244_1_1_1"/>
<name>G0RZP6_CHATD</name>
<keyword evidence="3" id="KW-1185">Reference proteome</keyword>